<evidence type="ECO:0000256" key="10">
    <source>
        <dbReference type="SAM" id="MobiDB-lite"/>
    </source>
</evidence>
<feature type="compositionally biased region" description="Basic and acidic residues" evidence="10">
    <location>
        <begin position="1266"/>
        <end position="1275"/>
    </location>
</feature>
<feature type="region of interest" description="Disordered" evidence="10">
    <location>
        <begin position="1090"/>
        <end position="1124"/>
    </location>
</feature>
<sequence length="2996" mass="325791">MDDQKPSSEDKDSESADGNVAAGESTVGEGEPAKLAEGIPAPPEEKASVSFTSDLQRRCSLCNTGNGSPHGQGELQRFDPSPKWMEMIKHVPKRVTSCPKSSVAKQFCGDLSRIGFVDSMSPEELFEPTGHCWVHHWCASWSADVWLEEGVGLVNVDKAVFSGISQKCEYCTRNGATIRCHSEGCLRLYHFPCAAASGSFQSLKTFKLLCSEHLDQAVALDGSCCVVCDGPGDLQDLLFCTGCGLHYHGACLDVTVTPLKRSGWQCPECKVCQTCRLPGLDSKMLVCDTCDKGYHTFCLKPPIENMPMDSWKCKNCRMCRGCGSWSGQMDAASQWYENYSLCENCQQQRNHDVVCALCGSVGHVDTMQRCPRCLRFTHTQCEGTLNRLPSDYSCLACRALQNTVSNMTTIQEHLESKAKPLISGAEDPGLPHAAPEPAFMGAKLQMGVEKLSSPMEDVFCSPPMAKEHSEDSVDPRSPVHKETLDSRLCPQREECFVTILSRKDKEVGNPCEVGFREQDLPAGLLTLSNSESRGSFFTSPSEALCCTVLHSSPTSPSALCRSENGDTVKGDDPQSSAPNTDSTEATSFLPHSPSGEGCNTSVMFAHGHKNSDSEMLLETEECSHPTPMEVFSADKLSRTERSSLFDIELNTRTKSHAIKSDIVNEISNLSQGDTAGSYHCSEPMGNEISNLSQGATSGSSHGYDPMGSPDQEGGSLSMDLCMVSTDISLQKDDCLLQICTDSMPDMDDSQHFDSSGMKIECEKTRRRSSPGRSRVKQGRSSSFPGRRRPRGGNGGGCGSRGRGRSRLKSTTSSIETLALADIDSSPSKEEEDEEDDTMQNTVVLFSNTDKFVLMQDMCVVCGSFGRGTEGHLLACSQCSQCYHPYCVNSKITKVMLLKGWRCVECIVCEVCGKASDPSRLLLCDDCDISYHTYCLDPPLHTVPKGGWKCKWCVCCMQCGAASPGFHAEWQNNYTHCAPCASLVTCPVCRLKYVEDDLLIQCQNCERWLHAMCENLFTEEEVEEAADEGFDCAACQPFVIKPVVPVIVPEVVVSVKVKEPEPEFFRFEGVWLTETGMSALRSLTLSPVQKRKQRRSRLSTSGEVGIESVDLTGQDDKKEEGEMEVDEMKVEAISEDLMDCEIKLEPPATPEQDAGSGLEPGQDCGSEMDPAQEGAGEMEPGQEEGVDLDSSRQGDCEMEPDKGSEELDDSKKKKRKPYRPGIGGFMVRQRKSHTRTKKGLAALFEAQREAELEAMALNAELQQNEANHGDGPKDGAVETGTSEGDEKKKRRGRKKSKLEDMFPAYLQEAFFGKDLIDLTRKALLSSGDATMRQSTQKTKSDSISSMALKGAGDGLETTPNQKGEEELVTTALTGHEVCSTVLEAKTENPELPKMENTDIQQLLKDVLGPPEREHFPNCVASGLEDGCGNREICGAPLPRPSIQETGSLGTLTPLTPVESYPTSCQPQLQDNTLQRWEKDEDLGELSTISPVLYSNMNFPKLRQDYPDWSNRCKQIMKLWRKVPAPDKAPYLQKAKDNRAAQRINKVQKQAESQISKQSKVDGIRKAERPTLHLRIPSQSGSQGFMPSTPESRGSSSAGQSVFLNSSPIATPNSDGFFKPSSAGTTGSESPSEPFFKLPPQSPGHVPLHGPFGNGPAYPIEPRCQSSLVQSPTSVGFQNFSPVGPQLAQTTRPIGQTMECHITPPGTPRHQSAAMDAFLKPRYSSGSLDNLSVPGSPSGKPSPLGECGSKSSESLMSPSHFVDHKKQLDFTLMHIKKEDSCLHSKHDITQAMIIQDTSLNTQVSNMEMKNPADVFKAPLTPRVTQVEPHSPASIHRNQDLHGQGQGSSPQHHMDIYRQSPSVSYTDPYAQMPLTPRSQAAEACCTLPPRSLPSDPFTRVPASPQPQSNSQSPLTPRPLSTEAFCQSPIAPRFQSPDPYSRPPSRPQSRDPFAPIHKPPRPQILDPGFKAMQVSHSSSGGGFQQSLPPSLSAESHPRVQVSPHQIGYARSPGTGVFSNPQGPLSFTFPQGGPESVKTSPSHQPNFSQPHHANTHYTPPLSIGKTQVTNCSSPGFHQTGSPLPGSGGGPETYTLSPLRPPSVLQQDGPYMAHNSGQRSAITSPAEKRDDVLAISSPMAAPVREGPELQVNPDTTLSNLSQTEHEKQRQRQRLRELLIRQQIQRNTLRQEKEAAAAAANSSQSTWSVESNSQTFDQTGRGVSPYLLAQDKAGLVTPTSTTGKVPSSSQAGFAHDDRLSRPPPSATPSSVDAVSRQTAGGLQSYYPRAAFSGPPQQPPMQQLWQGQQPSVVNRVQHPPSLEMNRSASSSSIGHPPSGTGDQIPISPSTVGAPYIELRHNTQKGKPGAACTPFIQQTPPPRSRFFLASEEIGRRHHHSLDSLRAPSTPMQELHMQPQKTPTPINTSPQNVDMGELQHTHSNITTSLISAAELPSQHIPCPALSSACTIEPEHSKDDEDCHSAPIGTTSVTSKTQVAPESGRLPPEETVEPDLEDDFDTHKDLEDDDDLANLGLDPDVAKGDDDLGNLDNLETNDPHLDDLLNGDEFDLLAYTDPELDTGDKKDIFNEHLRLVESANEKAEKEALLKKEPSDSCVLTSVLPVERQKENVPTENTDQKSRVMESIGCPSVSTLPATDKLFDSSLKVPAVTENKIEAFSANITPKLEENCLKMPTCEFPSSHPQMSVNIKTEVVSNADKIASPVGSQSLKADQCLLSPGGRTAGLNRTTNSLSSSSISFSQFSNQRDPTPCSENGPLTSVSPVSTQNTLSTHSSSILEKFDLASEPLGLSNDHHSSADELDKMESSLVANELPLLIEDLLEHEKKELQKKQLISSHHPGGSQHLQVVQPHTNMGHPSGPNQHMLPMQQSLDGPYTNLVGPPQQLQLGLLGRQHSMVSSPHLLSQQHQVQQRISGPQAGQVLTQHMTVAQGQGHVIAGQQMVQSALPPQQSPKQVAGVQPQQIGMKAQQVVMQQQLANSFFPDAGMT</sequence>
<dbReference type="PROSITE" id="PS50016">
    <property type="entry name" value="ZF_PHD_2"/>
    <property type="match status" value="4"/>
</dbReference>
<feature type="region of interest" description="Disordered" evidence="10">
    <location>
        <begin position="1145"/>
        <end position="1235"/>
    </location>
</feature>
<dbReference type="CDD" id="cd15509">
    <property type="entry name" value="PHD1_KMT2C_like"/>
    <property type="match status" value="1"/>
</dbReference>
<feature type="domain" description="PHD-type" evidence="11">
    <location>
        <begin position="266"/>
        <end position="319"/>
    </location>
</feature>
<keyword evidence="14" id="KW-1185">Reference proteome</keyword>
<feature type="region of interest" description="Disordered" evidence="10">
    <location>
        <begin position="1877"/>
        <end position="1994"/>
    </location>
</feature>
<feature type="compositionally biased region" description="Polar residues" evidence="10">
    <location>
        <begin position="2761"/>
        <end position="2777"/>
    </location>
</feature>
<feature type="compositionally biased region" description="Acidic residues" evidence="10">
    <location>
        <begin position="2499"/>
        <end position="2509"/>
    </location>
</feature>
<dbReference type="GO" id="GO:0042800">
    <property type="term" value="F:histone H3K4 methyltransferase activity"/>
    <property type="evidence" value="ECO:0007669"/>
    <property type="project" value="TreeGrafter"/>
</dbReference>
<proteinExistence type="predicted"/>
<keyword evidence="5" id="KW-0862">Zinc</keyword>
<gene>
    <name evidence="13" type="ORF">NDU88_001345</name>
</gene>
<dbReference type="FunFam" id="3.30.40.10:FF:000070">
    <property type="entry name" value="Histone-lysine N-methyltransferase"/>
    <property type="match status" value="1"/>
</dbReference>
<feature type="compositionally biased region" description="Polar residues" evidence="10">
    <location>
        <begin position="690"/>
        <end position="700"/>
    </location>
</feature>
<feature type="region of interest" description="Disordered" evidence="10">
    <location>
        <begin position="1257"/>
        <end position="1297"/>
    </location>
</feature>
<feature type="compositionally biased region" description="Basic and acidic residues" evidence="10">
    <location>
        <begin position="1113"/>
        <end position="1124"/>
    </location>
</feature>
<comment type="subcellular location">
    <subcellularLocation>
        <location evidence="1">Nucleus</location>
    </subcellularLocation>
</comment>
<feature type="compositionally biased region" description="Basic and acidic residues" evidence="10">
    <location>
        <begin position="563"/>
        <end position="572"/>
    </location>
</feature>
<evidence type="ECO:0000313" key="13">
    <source>
        <dbReference type="EMBL" id="KAJ1160853.1"/>
    </source>
</evidence>
<feature type="compositionally biased region" description="Basic and acidic residues" evidence="10">
    <location>
        <begin position="1"/>
        <end position="14"/>
    </location>
</feature>
<feature type="domain" description="PHD-type" evidence="11">
    <location>
        <begin position="982"/>
        <end position="1037"/>
    </location>
</feature>
<dbReference type="FunFam" id="3.30.40.10:FF:000080">
    <property type="entry name" value="Histone-lysine N-methyltransferase 2C"/>
    <property type="match status" value="1"/>
</dbReference>
<feature type="compositionally biased region" description="Polar residues" evidence="10">
    <location>
        <begin position="2194"/>
        <end position="2211"/>
    </location>
</feature>
<dbReference type="Pfam" id="PF00628">
    <property type="entry name" value="PHD"/>
    <property type="match status" value="4"/>
</dbReference>
<evidence type="ECO:0000256" key="8">
    <source>
        <dbReference type="ARBA" id="ARBA00023242"/>
    </source>
</evidence>
<dbReference type="GO" id="GO:0003713">
    <property type="term" value="F:transcription coactivator activity"/>
    <property type="evidence" value="ECO:0007669"/>
    <property type="project" value="TreeGrafter"/>
</dbReference>
<evidence type="ECO:0000256" key="9">
    <source>
        <dbReference type="PROSITE-ProRule" id="PRU00146"/>
    </source>
</evidence>
<feature type="compositionally biased region" description="Gly residues" evidence="10">
    <location>
        <begin position="791"/>
        <end position="800"/>
    </location>
</feature>
<dbReference type="PANTHER" id="PTHR45888">
    <property type="entry name" value="HL01030P-RELATED"/>
    <property type="match status" value="1"/>
</dbReference>
<feature type="region of interest" description="Disordered" evidence="10">
    <location>
        <begin position="747"/>
        <end position="839"/>
    </location>
</feature>
<feature type="region of interest" description="Disordered" evidence="10">
    <location>
        <begin position="1724"/>
        <end position="1755"/>
    </location>
</feature>
<feature type="compositionally biased region" description="Low complexity" evidence="10">
    <location>
        <begin position="2735"/>
        <end position="2756"/>
    </location>
</feature>
<dbReference type="InterPro" id="IPR036910">
    <property type="entry name" value="HMG_box_dom_sf"/>
</dbReference>
<comment type="caution">
    <text evidence="13">The sequence shown here is derived from an EMBL/GenBank/DDBJ whole genome shotgun (WGS) entry which is preliminary data.</text>
</comment>
<dbReference type="PROSITE" id="PS51805">
    <property type="entry name" value="EPHD"/>
    <property type="match status" value="1"/>
</dbReference>
<feature type="compositionally biased region" description="Polar residues" evidence="10">
    <location>
        <begin position="2065"/>
        <end position="2074"/>
    </location>
</feature>
<dbReference type="Proteomes" id="UP001066276">
    <property type="component" value="Chromosome 4_2"/>
</dbReference>
<feature type="domain" description="PHD-type" evidence="11">
    <location>
        <begin position="905"/>
        <end position="955"/>
    </location>
</feature>
<feature type="region of interest" description="Disordered" evidence="10">
    <location>
        <begin position="1542"/>
        <end position="1634"/>
    </location>
</feature>
<feature type="compositionally biased region" description="Polar residues" evidence="10">
    <location>
        <begin position="1575"/>
        <end position="1612"/>
    </location>
</feature>
<dbReference type="FunFam" id="1.10.30.10:FF:000009">
    <property type="entry name" value="Histone-lysine N-methyltransferase"/>
    <property type="match status" value="1"/>
</dbReference>
<feature type="compositionally biased region" description="Polar residues" evidence="10">
    <location>
        <begin position="2477"/>
        <end position="2489"/>
    </location>
</feature>
<dbReference type="InterPro" id="IPR019787">
    <property type="entry name" value="Znf_PHD-finger"/>
</dbReference>
<dbReference type="GO" id="GO:0044666">
    <property type="term" value="C:MLL3/4 complex"/>
    <property type="evidence" value="ECO:0007669"/>
    <property type="project" value="TreeGrafter"/>
</dbReference>
<feature type="compositionally biased region" description="Polar residues" evidence="10">
    <location>
        <begin position="1620"/>
        <end position="1629"/>
    </location>
</feature>
<dbReference type="SUPFAM" id="SSF47095">
    <property type="entry name" value="HMG-box"/>
    <property type="match status" value="1"/>
</dbReference>
<organism evidence="13 14">
    <name type="scientific">Pleurodeles waltl</name>
    <name type="common">Iberian ribbed newt</name>
    <dbReference type="NCBI Taxonomy" id="8319"/>
    <lineage>
        <taxon>Eukaryota</taxon>
        <taxon>Metazoa</taxon>
        <taxon>Chordata</taxon>
        <taxon>Craniata</taxon>
        <taxon>Vertebrata</taxon>
        <taxon>Euteleostomi</taxon>
        <taxon>Amphibia</taxon>
        <taxon>Batrachia</taxon>
        <taxon>Caudata</taxon>
        <taxon>Salamandroidea</taxon>
        <taxon>Salamandridae</taxon>
        <taxon>Pleurodelinae</taxon>
        <taxon>Pleurodeles</taxon>
    </lineage>
</organism>
<keyword evidence="6" id="KW-0805">Transcription regulation</keyword>
<evidence type="ECO:0000256" key="5">
    <source>
        <dbReference type="ARBA" id="ARBA00022833"/>
    </source>
</evidence>
<keyword evidence="8" id="KW-0539">Nucleus</keyword>
<feature type="compositionally biased region" description="Basic and acidic residues" evidence="10">
    <location>
        <begin position="1557"/>
        <end position="1569"/>
    </location>
</feature>
<feature type="region of interest" description="Disordered" evidence="10">
    <location>
        <begin position="2230"/>
        <end position="2270"/>
    </location>
</feature>
<dbReference type="FunFam" id="3.30.40.10:FF:001142">
    <property type="entry name" value="Histone-lysine N-methyltransferase"/>
    <property type="match status" value="1"/>
</dbReference>
<evidence type="ECO:0000259" key="11">
    <source>
        <dbReference type="PROSITE" id="PS50016"/>
    </source>
</evidence>
<feature type="compositionally biased region" description="Polar residues" evidence="10">
    <location>
        <begin position="2230"/>
        <end position="2244"/>
    </location>
</feature>
<feature type="compositionally biased region" description="Polar residues" evidence="10">
    <location>
        <begin position="573"/>
        <end position="586"/>
    </location>
</feature>
<feature type="region of interest" description="Disordered" evidence="10">
    <location>
        <begin position="2184"/>
        <end position="2214"/>
    </location>
</feature>
<feature type="region of interest" description="Disordered" evidence="10">
    <location>
        <begin position="1"/>
        <end position="50"/>
    </location>
</feature>
<dbReference type="InterPro" id="IPR011011">
    <property type="entry name" value="Znf_FYVE_PHD"/>
</dbReference>
<accession>A0AAV7S9V0</accession>
<dbReference type="InterPro" id="IPR034732">
    <property type="entry name" value="EPHD"/>
</dbReference>
<feature type="compositionally biased region" description="Polar residues" evidence="10">
    <location>
        <begin position="2146"/>
        <end position="2156"/>
    </location>
</feature>
<feature type="compositionally biased region" description="Polar residues" evidence="10">
    <location>
        <begin position="1543"/>
        <end position="1556"/>
    </location>
</feature>
<feature type="compositionally biased region" description="Polar residues" evidence="10">
    <location>
        <begin position="2032"/>
        <end position="2052"/>
    </location>
</feature>
<feature type="region of interest" description="Disordered" evidence="10">
    <location>
        <begin position="2314"/>
        <end position="2341"/>
    </location>
</feature>
<feature type="region of interest" description="Disordered" evidence="10">
    <location>
        <begin position="555"/>
        <end position="595"/>
    </location>
</feature>
<evidence type="ECO:0000313" key="14">
    <source>
        <dbReference type="Proteomes" id="UP001066276"/>
    </source>
</evidence>
<keyword evidence="4 9" id="KW-0863">Zinc-finger</keyword>
<feature type="compositionally biased region" description="Basic residues" evidence="10">
    <location>
        <begin position="764"/>
        <end position="777"/>
    </location>
</feature>
<keyword evidence="7" id="KW-0804">Transcription</keyword>
<feature type="domain" description="PHD-type" evidence="12">
    <location>
        <begin position="102"/>
        <end position="214"/>
    </location>
</feature>
<dbReference type="InterPro" id="IPR009071">
    <property type="entry name" value="HMG_box_dom"/>
</dbReference>
<feature type="region of interest" description="Disordered" evidence="10">
    <location>
        <begin position="2024"/>
        <end position="2052"/>
    </location>
</feature>
<keyword evidence="2" id="KW-0479">Metal-binding</keyword>
<feature type="compositionally biased region" description="Low complexity" evidence="10">
    <location>
        <begin position="1730"/>
        <end position="1743"/>
    </location>
</feature>
<dbReference type="InterPro" id="IPR001965">
    <property type="entry name" value="Znf_PHD"/>
</dbReference>
<feature type="region of interest" description="Disordered" evidence="10">
    <location>
        <begin position="2134"/>
        <end position="2166"/>
    </location>
</feature>
<feature type="region of interest" description="Disordered" evidence="10">
    <location>
        <begin position="2065"/>
        <end position="2121"/>
    </location>
</feature>
<dbReference type="SMART" id="SM00249">
    <property type="entry name" value="PHD"/>
    <property type="match status" value="7"/>
</dbReference>
<dbReference type="InterPro" id="IPR013083">
    <property type="entry name" value="Znf_RING/FYVE/PHD"/>
</dbReference>
<feature type="compositionally biased region" description="Basic and acidic residues" evidence="10">
    <location>
        <begin position="2157"/>
        <end position="2166"/>
    </location>
</feature>
<name>A0AAV7S9V0_PLEWA</name>
<evidence type="ECO:0000256" key="6">
    <source>
        <dbReference type="ARBA" id="ARBA00023015"/>
    </source>
</evidence>
<protein>
    <recommendedName>
        <fullName evidence="15">[Histone H3]-lysine(4) N-trimethyltransferase</fullName>
    </recommendedName>
</protein>
<dbReference type="PANTHER" id="PTHR45888:SF2">
    <property type="entry name" value="HISTONE-LYSINE N-METHYLTRANSFERASE 2D"/>
    <property type="match status" value="1"/>
</dbReference>
<dbReference type="SMART" id="SM00398">
    <property type="entry name" value="HMG"/>
    <property type="match status" value="1"/>
</dbReference>
<evidence type="ECO:0000259" key="12">
    <source>
        <dbReference type="PROSITE" id="PS51805"/>
    </source>
</evidence>
<feature type="region of interest" description="Disordered" evidence="10">
    <location>
        <begin position="690"/>
        <end position="716"/>
    </location>
</feature>
<feature type="compositionally biased region" description="Basic and acidic residues" evidence="10">
    <location>
        <begin position="2463"/>
        <end position="2473"/>
    </location>
</feature>
<feature type="compositionally biased region" description="Polar residues" evidence="10">
    <location>
        <begin position="2260"/>
        <end position="2270"/>
    </location>
</feature>
<evidence type="ECO:0000256" key="1">
    <source>
        <dbReference type="ARBA" id="ARBA00004123"/>
    </source>
</evidence>
<dbReference type="Gene3D" id="1.10.30.10">
    <property type="entry name" value="High mobility group box domain"/>
    <property type="match status" value="1"/>
</dbReference>
<evidence type="ECO:0000256" key="2">
    <source>
        <dbReference type="ARBA" id="ARBA00022723"/>
    </source>
</evidence>
<feature type="compositionally biased region" description="Basic and acidic residues" evidence="10">
    <location>
        <begin position="1188"/>
        <end position="1210"/>
    </location>
</feature>
<dbReference type="EMBL" id="JANPWB010000008">
    <property type="protein sequence ID" value="KAJ1160853.1"/>
    <property type="molecule type" value="Genomic_DNA"/>
</dbReference>
<dbReference type="Gene3D" id="3.30.40.10">
    <property type="entry name" value="Zinc/RING finger domain, C3HC4 (zinc finger)"/>
    <property type="match status" value="5"/>
</dbReference>
<evidence type="ECO:0000256" key="3">
    <source>
        <dbReference type="ARBA" id="ARBA00022737"/>
    </source>
</evidence>
<reference evidence="13" key="1">
    <citation type="journal article" date="2022" name="bioRxiv">
        <title>Sequencing and chromosome-scale assembly of the giantPleurodeles waltlgenome.</title>
        <authorList>
            <person name="Brown T."/>
            <person name="Elewa A."/>
            <person name="Iarovenko S."/>
            <person name="Subramanian E."/>
            <person name="Araus A.J."/>
            <person name="Petzold A."/>
            <person name="Susuki M."/>
            <person name="Suzuki K.-i.T."/>
            <person name="Hayashi T."/>
            <person name="Toyoda A."/>
            <person name="Oliveira C."/>
            <person name="Osipova E."/>
            <person name="Leigh N.D."/>
            <person name="Simon A."/>
            <person name="Yun M.H."/>
        </authorList>
    </citation>
    <scope>NUCLEOTIDE SEQUENCE</scope>
    <source>
        <strain evidence="13">20211129_DDA</strain>
        <tissue evidence="13">Liver</tissue>
    </source>
</reference>
<evidence type="ECO:0000256" key="7">
    <source>
        <dbReference type="ARBA" id="ARBA00023163"/>
    </source>
</evidence>
<dbReference type="CDD" id="cd15513">
    <property type="entry name" value="PHD5_KMT2C_like"/>
    <property type="match status" value="1"/>
</dbReference>
<dbReference type="SUPFAM" id="SSF57903">
    <property type="entry name" value="FYVE/PHD zinc finger"/>
    <property type="match status" value="6"/>
</dbReference>
<evidence type="ECO:0008006" key="15">
    <source>
        <dbReference type="Google" id="ProtNLM"/>
    </source>
</evidence>
<evidence type="ECO:0000256" key="4">
    <source>
        <dbReference type="ARBA" id="ARBA00022771"/>
    </source>
</evidence>
<dbReference type="GO" id="GO:0008270">
    <property type="term" value="F:zinc ion binding"/>
    <property type="evidence" value="ECO:0007669"/>
    <property type="project" value="UniProtKB-KW"/>
</dbReference>
<feature type="region of interest" description="Disordered" evidence="10">
    <location>
        <begin position="2732"/>
        <end position="2777"/>
    </location>
</feature>
<dbReference type="FunFam" id="3.30.40.10:FF:000095">
    <property type="entry name" value="Histone-lysine N-methyltransferase 2C"/>
    <property type="match status" value="1"/>
</dbReference>
<feature type="region of interest" description="Disordered" evidence="10">
    <location>
        <begin position="2463"/>
        <end position="2543"/>
    </location>
</feature>
<feature type="compositionally biased region" description="Low complexity" evidence="10">
    <location>
        <begin position="1898"/>
        <end position="1910"/>
    </location>
</feature>
<feature type="region of interest" description="Disordered" evidence="10">
    <location>
        <begin position="1822"/>
        <end position="1851"/>
    </location>
</feature>
<keyword evidence="3" id="KW-0677">Repeat</keyword>
<feature type="domain" description="PHD-type" evidence="11">
    <location>
        <begin position="855"/>
        <end position="908"/>
    </location>
</feature>
<dbReference type="GO" id="GO:0045944">
    <property type="term" value="P:positive regulation of transcription by RNA polymerase II"/>
    <property type="evidence" value="ECO:0007669"/>
    <property type="project" value="TreeGrafter"/>
</dbReference>